<dbReference type="SUPFAM" id="SSF52047">
    <property type="entry name" value="RNI-like"/>
    <property type="match status" value="1"/>
</dbReference>
<dbReference type="Proteomes" id="UP000738359">
    <property type="component" value="Unassembled WGS sequence"/>
</dbReference>
<evidence type="ECO:0000313" key="2">
    <source>
        <dbReference type="Proteomes" id="UP000738359"/>
    </source>
</evidence>
<protein>
    <submittedName>
        <fullName evidence="1">Uncharacterized protein</fullName>
    </submittedName>
</protein>
<proteinExistence type="predicted"/>
<organism evidence="1 2">
    <name type="scientific">Mortierella alpina</name>
    <name type="common">Oleaginous fungus</name>
    <name type="synonym">Mortierella renispora</name>
    <dbReference type="NCBI Taxonomy" id="64518"/>
    <lineage>
        <taxon>Eukaryota</taxon>
        <taxon>Fungi</taxon>
        <taxon>Fungi incertae sedis</taxon>
        <taxon>Mucoromycota</taxon>
        <taxon>Mortierellomycotina</taxon>
        <taxon>Mortierellomycetes</taxon>
        <taxon>Mortierellales</taxon>
        <taxon>Mortierellaceae</taxon>
        <taxon>Mortierella</taxon>
    </lineage>
</organism>
<comment type="caution">
    <text evidence="1">The sequence shown here is derived from an EMBL/GenBank/DDBJ whole genome shotgun (WGS) entry which is preliminary data.</text>
</comment>
<keyword evidence="2" id="KW-1185">Reference proteome</keyword>
<reference evidence="1" key="1">
    <citation type="journal article" date="2020" name="Fungal Divers.">
        <title>Resolving the Mortierellaceae phylogeny through synthesis of multi-gene phylogenetics and phylogenomics.</title>
        <authorList>
            <person name="Vandepol N."/>
            <person name="Liber J."/>
            <person name="Desiro A."/>
            <person name="Na H."/>
            <person name="Kennedy M."/>
            <person name="Barry K."/>
            <person name="Grigoriev I.V."/>
            <person name="Miller A.N."/>
            <person name="O'Donnell K."/>
            <person name="Stajich J.E."/>
            <person name="Bonito G."/>
        </authorList>
    </citation>
    <scope>NUCLEOTIDE SEQUENCE</scope>
    <source>
        <strain evidence="1">CK1249</strain>
    </source>
</reference>
<dbReference type="EMBL" id="JAAAHY010000180">
    <property type="protein sequence ID" value="KAF9966174.1"/>
    <property type="molecule type" value="Genomic_DNA"/>
</dbReference>
<dbReference type="InterPro" id="IPR032675">
    <property type="entry name" value="LRR_dom_sf"/>
</dbReference>
<sequence length="371" mass="42492">MEVLWCNRDQDILDLTAVVKRATRARFSQNPRATKIRTLQLPCKRNREHHNPLPLLLLKSDLLNLESCEIPWFGVNTNRKVIERVVRKHCPKLKHLICPSFKDHELDGQGVNSFVYACTGLQSFTSNRFVDEEPVTEPRYILSALAACHSDTLEILELTECYQANSCDQQDILARCKRLKQFWIMNSSPGDYNIGIESTHILKEKWVCIELTKLGPTLNRFPEVDDVFAELEAAEEGAGDLGDWEEAERRLLAMASKNVYTQIGRLARLEVLVLSIGKGTYTQANQGDYAWDLTLSKGWLGEMAGLKSLKTLILRGDFWSRMGQAEVEFIHEHWPVLREISLSGNALQLSPQSPWRWLLNKRPQLRLDHEA</sequence>
<dbReference type="Gene3D" id="3.80.10.10">
    <property type="entry name" value="Ribonuclease Inhibitor"/>
    <property type="match status" value="1"/>
</dbReference>
<accession>A0A9P6JB06</accession>
<gene>
    <name evidence="1" type="ORF">BGZ70_003090</name>
</gene>
<name>A0A9P6JB06_MORAP</name>
<dbReference type="AlphaFoldDB" id="A0A9P6JB06"/>
<evidence type="ECO:0000313" key="1">
    <source>
        <dbReference type="EMBL" id="KAF9966174.1"/>
    </source>
</evidence>
<dbReference type="OrthoDB" id="2405020at2759"/>